<protein>
    <submittedName>
        <fullName evidence="2">NLI interacting factor-like phosphatase</fullName>
    </submittedName>
</protein>
<organism evidence="2">
    <name type="scientific">Virus NIOZ-UU159</name>
    <dbReference type="NCBI Taxonomy" id="2763270"/>
    <lineage>
        <taxon>Viruses</taxon>
    </lineage>
</organism>
<gene>
    <name evidence="2" type="ORF">NIOZUU159_00168</name>
</gene>
<feature type="domain" description="FCP1 homology" evidence="1">
    <location>
        <begin position="1"/>
        <end position="211"/>
    </location>
</feature>
<accession>A0A7S9XFV0</accession>
<dbReference type="InterPro" id="IPR036412">
    <property type="entry name" value="HAD-like_sf"/>
</dbReference>
<dbReference type="Gene3D" id="3.40.50.1000">
    <property type="entry name" value="HAD superfamily/HAD-like"/>
    <property type="match status" value="1"/>
</dbReference>
<dbReference type="SMART" id="SM00577">
    <property type="entry name" value="CPDc"/>
    <property type="match status" value="1"/>
</dbReference>
<proteinExistence type="predicted"/>
<name>A0A7S9XFV0_9VIRU</name>
<dbReference type="SUPFAM" id="SSF56784">
    <property type="entry name" value="HAD-like"/>
    <property type="match status" value="1"/>
</dbReference>
<sequence>MDPYVFILDLDGTIIGDCSYQCDLYNLQNILKKNIKNFNKATSSSFNKNKIDCEKKLNECYSNESLLIRPYFTKFMYAIKKFYSSSFIFVYTASEKTWANKEIAIIEKQNNIKFNRPIFTRDNCIIDKNGMIKKSVNKIIPQLLKTMKVKKDYDISKKLLIIDNNPTFVDFKDNFLLCPTYNYIQFSNLWEDLSNKEYFKCKELKNFVMKMVVQKKMHNIKQTTKPKKQERLYKWLYKKHRNINKYNCSYANDTFWRDITVLIRHHNIKEYNKKIIMSMQKSIKN</sequence>
<dbReference type="PROSITE" id="PS50969">
    <property type="entry name" value="FCP1"/>
    <property type="match status" value="1"/>
</dbReference>
<dbReference type="InterPro" id="IPR004274">
    <property type="entry name" value="FCP1_dom"/>
</dbReference>
<reference evidence="2" key="1">
    <citation type="submission" date="2020-08" db="EMBL/GenBank/DDBJ databases">
        <title>Bridging the membrane lipid divide: bacteria of the FCB group superphylum have the potential to synthesize archaeal ether lipids.</title>
        <authorList>
            <person name="Villanueva L."/>
            <person name="von Meijenfeldt F.A.B."/>
            <person name="Westbye A.B."/>
            <person name="Yadav S."/>
            <person name="Hopmans E.C."/>
            <person name="Dutilh B.E."/>
            <person name="Sinninghe Damste J.S."/>
        </authorList>
    </citation>
    <scope>NUCLEOTIDE SEQUENCE</scope>
    <source>
        <strain evidence="2">NIOZ-UU159</strain>
    </source>
</reference>
<dbReference type="InterPro" id="IPR023214">
    <property type="entry name" value="HAD_sf"/>
</dbReference>
<dbReference type="Pfam" id="PF03031">
    <property type="entry name" value="NIF"/>
    <property type="match status" value="1"/>
</dbReference>
<evidence type="ECO:0000313" key="2">
    <source>
        <dbReference type="EMBL" id="QPI16674.1"/>
    </source>
</evidence>
<evidence type="ECO:0000259" key="1">
    <source>
        <dbReference type="PROSITE" id="PS50969"/>
    </source>
</evidence>
<dbReference type="EMBL" id="MW030592">
    <property type="protein sequence ID" value="QPI16674.1"/>
    <property type="molecule type" value="Genomic_DNA"/>
</dbReference>